<evidence type="ECO:0000259" key="1">
    <source>
        <dbReference type="PROSITE" id="PS50075"/>
    </source>
</evidence>
<dbReference type="EMBL" id="JADBGI010000002">
    <property type="protein sequence ID" value="MBE2997578.1"/>
    <property type="molecule type" value="Genomic_DNA"/>
</dbReference>
<feature type="domain" description="Carrier" evidence="1">
    <location>
        <begin position="11"/>
        <end position="83"/>
    </location>
</feature>
<gene>
    <name evidence="2" type="ORF">IDM40_02500</name>
</gene>
<dbReference type="SUPFAM" id="SSF47336">
    <property type="entry name" value="ACP-like"/>
    <property type="match status" value="1"/>
</dbReference>
<evidence type="ECO:0000313" key="2">
    <source>
        <dbReference type="EMBL" id="MBE2997578.1"/>
    </source>
</evidence>
<reference evidence="2 3" key="1">
    <citation type="submission" date="2020-09" db="EMBL/GenBank/DDBJ databases">
        <title>Diversity and distribution of actinomycetes associated with coral in the coast of Hainan.</title>
        <authorList>
            <person name="Li F."/>
        </authorList>
    </citation>
    <scope>NUCLEOTIDE SEQUENCE [LARGE SCALE GENOMIC DNA]</scope>
    <source>
        <strain evidence="2 3">HNM0947</strain>
    </source>
</reference>
<dbReference type="PROSITE" id="PS50075">
    <property type="entry name" value="CARRIER"/>
    <property type="match status" value="1"/>
</dbReference>
<evidence type="ECO:0000313" key="3">
    <source>
        <dbReference type="Proteomes" id="UP000806528"/>
    </source>
</evidence>
<protein>
    <submittedName>
        <fullName evidence="2">Acyl carrier protein</fullName>
    </submittedName>
</protein>
<dbReference type="Proteomes" id="UP000806528">
    <property type="component" value="Unassembled WGS sequence"/>
</dbReference>
<dbReference type="InterPro" id="IPR009081">
    <property type="entry name" value="PP-bd_ACP"/>
</dbReference>
<sequence length="83" mass="9165">MQQDTDPARQALTPEAVRAHAAEALGIPPEEIEEGVSLLDQGMDSIRLMSLVEKWREYGVETDFVALAEDPTLQAWNKLLTTG</sequence>
<organism evidence="2 3">
    <name type="scientific">Nocardiopsis coralli</name>
    <dbReference type="NCBI Taxonomy" id="2772213"/>
    <lineage>
        <taxon>Bacteria</taxon>
        <taxon>Bacillati</taxon>
        <taxon>Actinomycetota</taxon>
        <taxon>Actinomycetes</taxon>
        <taxon>Streptosporangiales</taxon>
        <taxon>Nocardiopsidaceae</taxon>
        <taxon>Nocardiopsis</taxon>
    </lineage>
</organism>
<name>A0ABR9P147_9ACTN</name>
<proteinExistence type="predicted"/>
<dbReference type="InterPro" id="IPR036736">
    <property type="entry name" value="ACP-like_sf"/>
</dbReference>
<dbReference type="RefSeq" id="WP_193120237.1">
    <property type="nucleotide sequence ID" value="NZ_JADBGI010000002.1"/>
</dbReference>
<dbReference type="Pfam" id="PF00550">
    <property type="entry name" value="PP-binding"/>
    <property type="match status" value="1"/>
</dbReference>
<keyword evidence="3" id="KW-1185">Reference proteome</keyword>
<comment type="caution">
    <text evidence="2">The sequence shown here is derived from an EMBL/GenBank/DDBJ whole genome shotgun (WGS) entry which is preliminary data.</text>
</comment>
<dbReference type="Gene3D" id="1.10.1200.10">
    <property type="entry name" value="ACP-like"/>
    <property type="match status" value="1"/>
</dbReference>
<accession>A0ABR9P147</accession>